<organism evidence="1 2">
    <name type="scientific">Burkholderia seminalis</name>
    <dbReference type="NCBI Taxonomy" id="488731"/>
    <lineage>
        <taxon>Bacteria</taxon>
        <taxon>Pseudomonadati</taxon>
        <taxon>Pseudomonadota</taxon>
        <taxon>Betaproteobacteria</taxon>
        <taxon>Burkholderiales</taxon>
        <taxon>Burkholderiaceae</taxon>
        <taxon>Burkholderia</taxon>
        <taxon>Burkholderia cepacia complex</taxon>
    </lineage>
</organism>
<dbReference type="Proteomes" id="UP000027834">
    <property type="component" value="Chromosome 3"/>
</dbReference>
<protein>
    <submittedName>
        <fullName evidence="1">Uncharacterized protein</fullName>
    </submittedName>
</protein>
<name>A0A8A8DF65_9BURK</name>
<keyword evidence="2" id="KW-1185">Reference proteome</keyword>
<evidence type="ECO:0000313" key="2">
    <source>
        <dbReference type="Proteomes" id="UP000027834"/>
    </source>
</evidence>
<sequence length="109" mass="12388">MFRLMRRYLVARIMDSGVVPERYEGTSQIGPLSPLLAKGLRKLCNRLRLKVNETKTAGADATRGKFLGYTLWHRTGGRVKCAVAGKALETFKQHIREPTRRTVGRSCRR</sequence>
<proteinExistence type="predicted"/>
<dbReference type="RefSeq" id="WP_209392563.1">
    <property type="nucleotide sequence ID" value="NZ_CP072522.1"/>
</dbReference>
<reference evidence="1" key="2">
    <citation type="submission" date="2021-03" db="EMBL/GenBank/DDBJ databases">
        <title>Complete genome sequence of Burkholderia seminalis 869T2.</title>
        <authorList>
            <person name="Hung S.-H."/>
            <person name="Huang C.-T."/>
            <person name="Huang C.-C."/>
            <person name="Kuo C.-H."/>
        </authorList>
    </citation>
    <scope>NUCLEOTIDE SEQUENCE</scope>
    <source>
        <strain evidence="1">869T2</strain>
    </source>
</reference>
<evidence type="ECO:0000313" key="1">
    <source>
        <dbReference type="EMBL" id="QTO23329.1"/>
    </source>
</evidence>
<dbReference type="EMBL" id="CP072522">
    <property type="protein sequence ID" value="QTO23329.1"/>
    <property type="molecule type" value="Genomic_DNA"/>
</dbReference>
<gene>
    <name evidence="1" type="ORF">DT99_035275</name>
</gene>
<reference evidence="1" key="1">
    <citation type="submission" date="2014-04" db="EMBL/GenBank/DDBJ databases">
        <authorList>
            <person name="Ho Y.-N."/>
            <person name="Huang C.-C."/>
        </authorList>
    </citation>
    <scope>NUCLEOTIDE SEQUENCE</scope>
    <source>
        <strain evidence="1">869T2</strain>
    </source>
</reference>
<accession>A0A8A8DF65</accession>
<dbReference type="AlphaFoldDB" id="A0A8A8DF65"/>